<comment type="subcellular location">
    <subcellularLocation>
        <location evidence="1">Cell membrane</location>
        <topology evidence="1">Multi-pass membrane protein</topology>
    </subcellularLocation>
</comment>
<evidence type="ECO:0000313" key="11">
    <source>
        <dbReference type="Proteomes" id="UP001277761"/>
    </source>
</evidence>
<gene>
    <name evidence="10" type="ORF">SK069_13295</name>
</gene>
<evidence type="ECO:0000256" key="7">
    <source>
        <dbReference type="ARBA" id="ARBA00023136"/>
    </source>
</evidence>
<keyword evidence="11" id="KW-1185">Reference proteome</keyword>
<feature type="transmembrane region" description="Helical" evidence="9">
    <location>
        <begin position="110"/>
        <end position="128"/>
    </location>
</feature>
<comment type="similarity">
    <text evidence="2">Belongs to the binding-protein-dependent transport system permease family. FecCD subfamily.</text>
</comment>
<protein>
    <submittedName>
        <fullName evidence="10">Iron chelate uptake ABC transporter family permease subunit</fullName>
    </submittedName>
</protein>
<feature type="transmembrane region" description="Helical" evidence="9">
    <location>
        <begin position="167"/>
        <end position="186"/>
    </location>
</feature>
<feature type="region of interest" description="Disordered" evidence="8">
    <location>
        <begin position="1"/>
        <end position="20"/>
    </location>
</feature>
<dbReference type="PANTHER" id="PTHR30472">
    <property type="entry name" value="FERRIC ENTEROBACTIN TRANSPORT SYSTEM PERMEASE PROTEIN"/>
    <property type="match status" value="1"/>
</dbReference>
<evidence type="ECO:0000256" key="8">
    <source>
        <dbReference type="SAM" id="MobiDB-lite"/>
    </source>
</evidence>
<evidence type="ECO:0000256" key="3">
    <source>
        <dbReference type="ARBA" id="ARBA00022448"/>
    </source>
</evidence>
<dbReference type="SUPFAM" id="SSF81345">
    <property type="entry name" value="ABC transporter involved in vitamin B12 uptake, BtuC"/>
    <property type="match status" value="1"/>
</dbReference>
<evidence type="ECO:0000256" key="1">
    <source>
        <dbReference type="ARBA" id="ARBA00004651"/>
    </source>
</evidence>
<evidence type="ECO:0000256" key="4">
    <source>
        <dbReference type="ARBA" id="ARBA00022475"/>
    </source>
</evidence>
<keyword evidence="6 9" id="KW-1133">Transmembrane helix</keyword>
<feature type="transmembrane region" description="Helical" evidence="9">
    <location>
        <begin position="134"/>
        <end position="155"/>
    </location>
</feature>
<comment type="caution">
    <text evidence="10">The sequence shown here is derived from an EMBL/GenBank/DDBJ whole genome shotgun (WGS) entry which is preliminary data.</text>
</comment>
<dbReference type="CDD" id="cd06550">
    <property type="entry name" value="TM_ABC_iron-siderophores_like"/>
    <property type="match status" value="1"/>
</dbReference>
<feature type="transmembrane region" description="Helical" evidence="9">
    <location>
        <begin position="295"/>
        <end position="315"/>
    </location>
</feature>
<evidence type="ECO:0000256" key="6">
    <source>
        <dbReference type="ARBA" id="ARBA00022989"/>
    </source>
</evidence>
<reference evidence="10 11" key="1">
    <citation type="submission" date="2023-11" db="EMBL/GenBank/DDBJ databases">
        <authorList>
            <person name="Xu M."/>
            <person name="Jiang T."/>
        </authorList>
    </citation>
    <scope>NUCLEOTIDE SEQUENCE [LARGE SCALE GENOMIC DNA]</scope>
    <source>
        <strain evidence="10 11">SD</strain>
    </source>
</reference>
<dbReference type="InterPro" id="IPR000522">
    <property type="entry name" value="ABC_transptr_permease_BtuC"/>
</dbReference>
<evidence type="ECO:0000313" key="10">
    <source>
        <dbReference type="EMBL" id="MDX8152575.1"/>
    </source>
</evidence>
<keyword evidence="7 9" id="KW-0472">Membrane</keyword>
<sequence>MSVVPDLARRRGRRPRRPGADGPRALVVGVALGVVATLLVVVSVATGEFSIPLRDVVDALLGGGDRSTSYIVETLRLPRAVCALLVGAALGTAGGIFQRVTRNPLGSPDVVGLTSGAAAGAVAQIVFVDGGDTAAIALAALVGGAGTAVVVWLLALRGSDLVAGARLVLIGVGLSFVLIALTEWMLTRTTLQTAAQANVWITGSLNARGWENAVPVAIALAVLLPGAVLLERRLRVLELGEQVAVGLGLGVRRAQGLLLLVAVGLASVAVSTTGPVLFVALAAPQIARRIAGTSVPTPVLSALTGAVLLLGADVLSQRVFGAERIPVGVVTGALGGTYLLWLLVSERRAGRV</sequence>
<keyword evidence="4" id="KW-1003">Cell membrane</keyword>
<dbReference type="EMBL" id="JAXAVX010000006">
    <property type="protein sequence ID" value="MDX8152575.1"/>
    <property type="molecule type" value="Genomic_DNA"/>
</dbReference>
<dbReference type="RefSeq" id="WP_319954729.1">
    <property type="nucleotide sequence ID" value="NZ_JAXAVX010000006.1"/>
</dbReference>
<feature type="transmembrane region" description="Helical" evidence="9">
    <location>
        <begin position="213"/>
        <end position="230"/>
    </location>
</feature>
<keyword evidence="5 9" id="KW-0812">Transmembrane</keyword>
<feature type="transmembrane region" description="Helical" evidence="9">
    <location>
        <begin position="77"/>
        <end position="98"/>
    </location>
</feature>
<feature type="transmembrane region" description="Helical" evidence="9">
    <location>
        <begin position="257"/>
        <end position="283"/>
    </location>
</feature>
<accession>A0ABU4VL76</accession>
<name>A0ABU4VL76_9ACTN</name>
<dbReference type="InterPro" id="IPR037294">
    <property type="entry name" value="ABC_BtuC-like"/>
</dbReference>
<evidence type="ECO:0000256" key="2">
    <source>
        <dbReference type="ARBA" id="ARBA00007935"/>
    </source>
</evidence>
<dbReference type="Pfam" id="PF01032">
    <property type="entry name" value="FecCD"/>
    <property type="match status" value="1"/>
</dbReference>
<evidence type="ECO:0000256" key="9">
    <source>
        <dbReference type="SAM" id="Phobius"/>
    </source>
</evidence>
<feature type="transmembrane region" description="Helical" evidence="9">
    <location>
        <begin position="21"/>
        <end position="45"/>
    </location>
</feature>
<keyword evidence="3" id="KW-0813">Transport</keyword>
<evidence type="ECO:0000256" key="5">
    <source>
        <dbReference type="ARBA" id="ARBA00022692"/>
    </source>
</evidence>
<dbReference type="Proteomes" id="UP001277761">
    <property type="component" value="Unassembled WGS sequence"/>
</dbReference>
<dbReference type="PANTHER" id="PTHR30472:SF24">
    <property type="entry name" value="FERRIC ENTEROBACTIN TRANSPORT SYSTEM PERMEASE PROTEIN FEPG"/>
    <property type="match status" value="1"/>
</dbReference>
<organism evidence="10 11">
    <name type="scientific">Patulibacter brassicae</name>
    <dbReference type="NCBI Taxonomy" id="1705717"/>
    <lineage>
        <taxon>Bacteria</taxon>
        <taxon>Bacillati</taxon>
        <taxon>Actinomycetota</taxon>
        <taxon>Thermoleophilia</taxon>
        <taxon>Solirubrobacterales</taxon>
        <taxon>Patulibacteraceae</taxon>
        <taxon>Patulibacter</taxon>
    </lineage>
</organism>
<feature type="transmembrane region" description="Helical" evidence="9">
    <location>
        <begin position="327"/>
        <end position="344"/>
    </location>
</feature>
<proteinExistence type="inferred from homology"/>
<dbReference type="Gene3D" id="1.10.3470.10">
    <property type="entry name" value="ABC transporter involved in vitamin B12 uptake, BtuC"/>
    <property type="match status" value="1"/>
</dbReference>